<dbReference type="InterPro" id="IPR026371">
    <property type="entry name" value="PGF_CTERM"/>
</dbReference>
<dbReference type="Proteomes" id="UP001596447">
    <property type="component" value="Unassembled WGS sequence"/>
</dbReference>
<name>A0ABD5Z6F9_9EURY</name>
<dbReference type="GO" id="GO:0030115">
    <property type="term" value="C:S-layer"/>
    <property type="evidence" value="ECO:0007669"/>
    <property type="project" value="UniProtKB-SubCell"/>
</dbReference>
<evidence type="ECO:0000256" key="1">
    <source>
        <dbReference type="ARBA" id="ARBA00022729"/>
    </source>
</evidence>
<protein>
    <submittedName>
        <fullName evidence="5">PGF-CTERM sorting domain-containing protein</fullName>
    </submittedName>
</protein>
<evidence type="ECO:0000256" key="3">
    <source>
        <dbReference type="SAM" id="Phobius"/>
    </source>
</evidence>
<evidence type="ECO:0000313" key="5">
    <source>
        <dbReference type="EMBL" id="MFC7200749.1"/>
    </source>
</evidence>
<dbReference type="Pfam" id="PF18204">
    <property type="entry name" value="PGF-CTERM"/>
    <property type="match status" value="1"/>
</dbReference>
<dbReference type="NCBIfam" id="TIGR04126">
    <property type="entry name" value="PGF_CTERM"/>
    <property type="match status" value="1"/>
</dbReference>
<keyword evidence="6" id="KW-1185">Reference proteome</keyword>
<dbReference type="EMBL" id="JBHTAR010000011">
    <property type="protein sequence ID" value="MFC7200749.1"/>
    <property type="molecule type" value="Genomic_DNA"/>
</dbReference>
<comment type="caution">
    <text evidence="5">The sequence shown here is derived from an EMBL/GenBank/DDBJ whole genome shotgun (WGS) entry which is preliminary data.</text>
</comment>
<evidence type="ECO:0000259" key="4">
    <source>
        <dbReference type="Pfam" id="PF18204"/>
    </source>
</evidence>
<evidence type="ECO:0000256" key="2">
    <source>
        <dbReference type="SAM" id="MobiDB-lite"/>
    </source>
</evidence>
<dbReference type="RefSeq" id="WP_279527515.1">
    <property type="nucleotide sequence ID" value="NZ_CP122312.1"/>
</dbReference>
<keyword evidence="3" id="KW-0812">Transmembrane</keyword>
<organism evidence="5 6">
    <name type="scientific">Halospeciosus flavus</name>
    <dbReference type="NCBI Taxonomy" id="3032283"/>
    <lineage>
        <taxon>Archaea</taxon>
        <taxon>Methanobacteriati</taxon>
        <taxon>Methanobacteriota</taxon>
        <taxon>Stenosarchaea group</taxon>
        <taxon>Halobacteria</taxon>
        <taxon>Halobacteriales</taxon>
        <taxon>Halobacteriaceae</taxon>
        <taxon>Halospeciosus</taxon>
    </lineage>
</organism>
<evidence type="ECO:0000313" key="6">
    <source>
        <dbReference type="Proteomes" id="UP001596447"/>
    </source>
</evidence>
<feature type="domain" description="PGF-CTERM archaeal protein-sorting signal" evidence="4">
    <location>
        <begin position="684"/>
        <end position="706"/>
    </location>
</feature>
<dbReference type="GO" id="GO:0005886">
    <property type="term" value="C:plasma membrane"/>
    <property type="evidence" value="ECO:0007669"/>
    <property type="project" value="UniProtKB-SubCell"/>
</dbReference>
<keyword evidence="1" id="KW-0732">Signal</keyword>
<reference evidence="5 6" key="1">
    <citation type="journal article" date="2019" name="Int. J. Syst. Evol. Microbiol.">
        <title>The Global Catalogue of Microorganisms (GCM) 10K type strain sequencing project: providing services to taxonomists for standard genome sequencing and annotation.</title>
        <authorList>
            <consortium name="The Broad Institute Genomics Platform"/>
            <consortium name="The Broad Institute Genome Sequencing Center for Infectious Disease"/>
            <person name="Wu L."/>
            <person name="Ma J."/>
        </authorList>
    </citation>
    <scope>NUCLEOTIDE SEQUENCE [LARGE SCALE GENOMIC DNA]</scope>
    <source>
        <strain evidence="5 6">XZGYJ-43</strain>
    </source>
</reference>
<keyword evidence="3" id="KW-1133">Transmembrane helix</keyword>
<sequence length="708" mass="74821">MGEEDVNIVPDVGKTGSVTFEKTGDDARTIVVENPSKTDFTSANNFVTGGYQVSTDTNDGVDYSVVEPTFSDVSLYLSSAEDTEVTNGQVTTEQSSLTVNPDYNFGSADRLEITIKDSSGVEITGDLVDTSSQYIEKASGDYYYTGTADTTFQLTNLGTLDQEQYNVTLTGDELDSASHTVSFTIGDADPSISLDKTSVVQGEKVVGTVTGSPGENVFVRVDSSNLLDRLDASNITQVFDDTGDVVDRTYDSANNTVVAEIELGEDATGQVRIDTQYVEEDSTITVEVSDTRYGEADEEVDLEVTEMEMTVGDAPSVVPVSTDFTINGTAQEAEQVGAYVKVGETWHKIPGETNPDDDLSSGTYEVELTASDELAIPGSYRIGLYATTDASATYDSTYSEDQWQNFETTTSTSIRTVEGNLSAQLSRSTIADVSGNEVTLFGAAVGQEDVYVYRVGPRGATSGNIQAESISVDDDEQTYEKDLSNFRQQGQWNLIVVGSGRDGDLSADPQSLINNISNSATQKQAVEVILDEHTGAGVDDAIARANLTVESPSLEITSPTGTVPQGEVTVSGTTNLGPDTTVFVEITNPDTGDIVASGQADVTMSGTWNTTVSLADAEVGTTYRVNAEAEDSSASTMIEVVEETDTTTTTTPSDTTTTTTTTTGTTTTTTTTAAPTTTTTNGGTPGFGVMVSLVALVGAALLVLRREN</sequence>
<keyword evidence="3" id="KW-0472">Membrane</keyword>
<feature type="region of interest" description="Disordered" evidence="2">
    <location>
        <begin position="643"/>
        <end position="681"/>
    </location>
</feature>
<proteinExistence type="predicted"/>
<dbReference type="AlphaFoldDB" id="A0ABD5Z6F9"/>
<feature type="compositionally biased region" description="Low complexity" evidence="2">
    <location>
        <begin position="646"/>
        <end position="680"/>
    </location>
</feature>
<accession>A0ABD5Z6F9</accession>
<feature type="transmembrane region" description="Helical" evidence="3">
    <location>
        <begin position="686"/>
        <end position="704"/>
    </location>
</feature>
<gene>
    <name evidence="5" type="ORF">ACFQJ9_15240</name>
</gene>